<sequence length="1101" mass="118228">MEDPKAPVAECPRVETLGESTTAEHRPFSSSEDGGGGSCLRVDSLKENGNDLQPQDNGDGTAVDSVATDAEVGNANVSCGVKGSEAVDEKCGDLAFRSEVLVEEAGRNTDIVDGGDVVESAIGAAAQDVERESTIAVGAGVSSGIVEDTIVGNLENCNAGGDTEDILATVEVGGGNVSSSGDRGEELDNDVVALDGGMEPDEAPALIGDNTSEKMKLTGNGISIFVEFPGPASGAIQDHVLEGGHHLGIKEEQERTPYQVMDRMPDNKDSVSFAVGDVVWVKTKSQSWWPGKILDPLDAPKHGMETLGVDERECLLVGYLGSGHVSWCLRSHLKSFHSNFEQMLKQNKSRSFISAVEKAVDEFGTRVRLKLSCTCFLPEDEEGAVKPEEGAVKPEEGAKVSVLEELSEVSSGLFEAEKFLHHLKCVALATSVPSMLELKVVMNYLSAFYCSTGHHHMPMQLLRPTTDTEDDAEDLRGKNFSGEDGLKTKKKRKAWGSAQEHGRDTVEDVSADKLDPLSEEEAGGNSDYGSKEDNEKGLESRARRKSKYLSYPYVNWGNKEASAEIGDHGSLNGSHEGVMVDACGIEFAGSPSFVKSTGKIFPSKWFKRFASNSHVSIPESLSISSAEFLAELYSAALGCTHPNESNDFDSIGWFAYRFRSSTYRDQAVYEKCVKDIADHKEGFAPSPHSAGNSELKGRGKRGKAGKGNSDTGASLKQQMGGRIKTKSLSGLSDVNITFATTSSSPLKDSLEMTPLMTNGSFKREKAGKAGKKRTSTPLDLGTKQLHGLLDLNNDGAILKPRGEHTLVMGITPGTEPKKRRRRRRNQDEVASAQSASLTKTTAGLLTVPDDIAHQSVPAAIGSASVDGKKARKKRKRKEKDAELYSSIPDLNGTQVIPGSSGKDFQQTSSLLPAVKMKQKRRRIKEGSGNQRQVNRLATGRLLDRISPGTNQEAQGAALILTFAVGSPVPTRDVLIDTFSRFGPLKEFETQLLKDSNIAQVVFAKSTDANEACRSLEKSNPFGSALTKYQVHCFDPPSVPSGSSTLPGEAPPLNFIKHNLEMMTSMLENSGDNLSPETKAKLEVDIKSLLSKVSNMVGSSSK</sequence>
<dbReference type="PANTHER" id="PTHR42851">
    <property type="entry name" value="ALDOLASE-RELATED"/>
    <property type="match status" value="1"/>
</dbReference>
<evidence type="ECO:0000259" key="2">
    <source>
        <dbReference type="PROSITE" id="PS50812"/>
    </source>
</evidence>
<dbReference type="FunCoup" id="A0A059CYE0">
    <property type="interactions" value="65"/>
</dbReference>
<name>A0A059CYE0_EUCGR</name>
<reference evidence="3" key="1">
    <citation type="submission" date="2013-07" db="EMBL/GenBank/DDBJ databases">
        <title>The genome of Eucalyptus grandis.</title>
        <authorList>
            <person name="Schmutz J."/>
            <person name="Hayes R."/>
            <person name="Myburg A."/>
            <person name="Tuskan G."/>
            <person name="Grattapaglia D."/>
            <person name="Rokhsar D.S."/>
        </authorList>
    </citation>
    <scope>NUCLEOTIDE SEQUENCE</scope>
    <source>
        <tissue evidence="3">Leaf extractions</tissue>
    </source>
</reference>
<evidence type="ECO:0000313" key="3">
    <source>
        <dbReference type="EMBL" id="KCW83372.1"/>
    </source>
</evidence>
<dbReference type="eggNOG" id="KOG0892">
    <property type="taxonomic scope" value="Eukaryota"/>
</dbReference>
<organism evidence="3">
    <name type="scientific">Eucalyptus grandis</name>
    <name type="common">Flooded gum</name>
    <dbReference type="NCBI Taxonomy" id="71139"/>
    <lineage>
        <taxon>Eukaryota</taxon>
        <taxon>Viridiplantae</taxon>
        <taxon>Streptophyta</taxon>
        <taxon>Embryophyta</taxon>
        <taxon>Tracheophyta</taxon>
        <taxon>Spermatophyta</taxon>
        <taxon>Magnoliopsida</taxon>
        <taxon>eudicotyledons</taxon>
        <taxon>Gunneridae</taxon>
        <taxon>Pentapetalae</taxon>
        <taxon>rosids</taxon>
        <taxon>malvids</taxon>
        <taxon>Myrtales</taxon>
        <taxon>Myrtaceae</taxon>
        <taxon>Myrtoideae</taxon>
        <taxon>Eucalypteae</taxon>
        <taxon>Eucalyptus</taxon>
    </lineage>
</organism>
<dbReference type="SUPFAM" id="SSF63748">
    <property type="entry name" value="Tudor/PWWP/MBT"/>
    <property type="match status" value="1"/>
</dbReference>
<proteinExistence type="predicted"/>
<dbReference type="PANTHER" id="PTHR42851:SF8">
    <property type="entry name" value="PWWP DOMAIN-CONTAINING PROTEIN"/>
    <property type="match status" value="1"/>
</dbReference>
<dbReference type="OMA" id="YFGSSHV"/>
<feature type="compositionally biased region" description="Basic and acidic residues" evidence="1">
    <location>
        <begin position="529"/>
        <end position="541"/>
    </location>
</feature>
<dbReference type="KEGG" id="egr:104418101"/>
<dbReference type="CDD" id="cd05162">
    <property type="entry name" value="PWWP"/>
    <property type="match status" value="1"/>
</dbReference>
<dbReference type="OrthoDB" id="21615at2759"/>
<feature type="region of interest" description="Disordered" evidence="1">
    <location>
        <begin position="807"/>
        <end position="836"/>
    </location>
</feature>
<gene>
    <name evidence="3" type="ORF">EUGRSUZ_B00304</name>
</gene>
<evidence type="ECO:0000256" key="1">
    <source>
        <dbReference type="SAM" id="MobiDB-lite"/>
    </source>
</evidence>
<accession>A0A059CYE0</accession>
<feature type="compositionally biased region" description="Polar residues" evidence="1">
    <location>
        <begin position="708"/>
        <end position="717"/>
    </location>
</feature>
<dbReference type="InterPro" id="IPR000313">
    <property type="entry name" value="PWWP_dom"/>
</dbReference>
<dbReference type="InParanoid" id="A0A059CYE0"/>
<dbReference type="AlphaFoldDB" id="A0A059CYE0"/>
<feature type="region of interest" description="Disordered" evidence="1">
    <location>
        <begin position="680"/>
        <end position="720"/>
    </location>
</feature>
<dbReference type="STRING" id="71139.A0A059CYE0"/>
<feature type="region of interest" description="Disordered" evidence="1">
    <location>
        <begin position="861"/>
        <end position="884"/>
    </location>
</feature>
<dbReference type="PROSITE" id="PS50812">
    <property type="entry name" value="PWWP"/>
    <property type="match status" value="1"/>
</dbReference>
<protein>
    <recommendedName>
        <fullName evidence="2">PWWP domain-containing protein</fullName>
    </recommendedName>
</protein>
<dbReference type="Gramene" id="KCW83372">
    <property type="protein sequence ID" value="KCW83372"/>
    <property type="gene ID" value="EUGRSUZ_B00304"/>
</dbReference>
<feature type="region of interest" description="Disordered" evidence="1">
    <location>
        <begin position="465"/>
        <end position="541"/>
    </location>
</feature>
<feature type="region of interest" description="Disordered" evidence="1">
    <location>
        <begin position="1"/>
        <end position="62"/>
    </location>
</feature>
<dbReference type="Gene3D" id="2.30.30.140">
    <property type="match status" value="1"/>
</dbReference>
<dbReference type="InterPro" id="IPR053063">
    <property type="entry name" value="PWWP_domain_containing_PDP"/>
</dbReference>
<feature type="domain" description="PWWP" evidence="2">
    <location>
        <begin position="275"/>
        <end position="327"/>
    </location>
</feature>
<dbReference type="EMBL" id="KK198754">
    <property type="protein sequence ID" value="KCW83372.1"/>
    <property type="molecule type" value="Genomic_DNA"/>
</dbReference>
<dbReference type="Pfam" id="PF00855">
    <property type="entry name" value="PWWP"/>
    <property type="match status" value="1"/>
</dbReference>
<feature type="compositionally biased region" description="Basic and acidic residues" evidence="1">
    <location>
        <begin position="500"/>
        <end position="516"/>
    </location>
</feature>